<gene>
    <name evidence="2" type="ORF">ACFQKD_08005</name>
</gene>
<dbReference type="GeneID" id="79268848"/>
<protein>
    <recommendedName>
        <fullName evidence="4">Yip1 domain-containing protein</fullName>
    </recommendedName>
</protein>
<dbReference type="InterPro" id="IPR055896">
    <property type="entry name" value="DUF7473"/>
</dbReference>
<dbReference type="Pfam" id="PF24285">
    <property type="entry name" value="DUF7473"/>
    <property type="match status" value="1"/>
</dbReference>
<evidence type="ECO:0008006" key="4">
    <source>
        <dbReference type="Google" id="ProtNLM"/>
    </source>
</evidence>
<feature type="transmembrane region" description="Helical" evidence="1">
    <location>
        <begin position="94"/>
        <end position="114"/>
    </location>
</feature>
<keyword evidence="3" id="KW-1185">Reference proteome</keyword>
<keyword evidence="1" id="KW-1133">Transmembrane helix</keyword>
<name>A0ABD5WUK4_9EURY</name>
<proteinExistence type="predicted"/>
<evidence type="ECO:0000313" key="3">
    <source>
        <dbReference type="Proteomes" id="UP001596388"/>
    </source>
</evidence>
<dbReference type="RefSeq" id="WP_276238275.1">
    <property type="nucleotide sequence ID" value="NZ_CP119989.1"/>
</dbReference>
<accession>A0ABD5WUK4</accession>
<organism evidence="2 3">
    <name type="scientific">Halobaculum marinum</name>
    <dbReference type="NCBI Taxonomy" id="3031996"/>
    <lineage>
        <taxon>Archaea</taxon>
        <taxon>Methanobacteriati</taxon>
        <taxon>Methanobacteriota</taxon>
        <taxon>Stenosarchaea group</taxon>
        <taxon>Halobacteria</taxon>
        <taxon>Halobacteriales</taxon>
        <taxon>Haloferacaceae</taxon>
        <taxon>Halobaculum</taxon>
    </lineage>
</organism>
<comment type="caution">
    <text evidence="2">The sequence shown here is derived from an EMBL/GenBank/DDBJ whole genome shotgun (WGS) entry which is preliminary data.</text>
</comment>
<reference evidence="2 3" key="1">
    <citation type="journal article" date="2019" name="Int. J. Syst. Evol. Microbiol.">
        <title>The Global Catalogue of Microorganisms (GCM) 10K type strain sequencing project: providing services to taxonomists for standard genome sequencing and annotation.</title>
        <authorList>
            <consortium name="The Broad Institute Genomics Platform"/>
            <consortium name="The Broad Institute Genome Sequencing Center for Infectious Disease"/>
            <person name="Wu L."/>
            <person name="Ma J."/>
        </authorList>
    </citation>
    <scope>NUCLEOTIDE SEQUENCE [LARGE SCALE GENOMIC DNA]</scope>
    <source>
        <strain evidence="2 3">DT55</strain>
    </source>
</reference>
<evidence type="ECO:0000313" key="2">
    <source>
        <dbReference type="EMBL" id="MFC7097244.1"/>
    </source>
</evidence>
<dbReference type="AlphaFoldDB" id="A0ABD5WUK4"/>
<feature type="transmembrane region" description="Helical" evidence="1">
    <location>
        <begin position="51"/>
        <end position="82"/>
    </location>
</feature>
<sequence>MPTPLQLSVVGLLGGFLLIAVLSTLLANTAAYFLLGDEAELRQAVPPGVAMALVGLSAAVLPTAAVIAIALVVDYVMVYLAYGLNKRGTAIVTALHYSLTILAAVGINSVLAIYQTAPV</sequence>
<dbReference type="Proteomes" id="UP001596388">
    <property type="component" value="Unassembled WGS sequence"/>
</dbReference>
<keyword evidence="1" id="KW-0812">Transmembrane</keyword>
<dbReference type="EMBL" id="JBHTAG010000003">
    <property type="protein sequence ID" value="MFC7097244.1"/>
    <property type="molecule type" value="Genomic_DNA"/>
</dbReference>
<evidence type="ECO:0000256" key="1">
    <source>
        <dbReference type="SAM" id="Phobius"/>
    </source>
</evidence>
<keyword evidence="1" id="KW-0472">Membrane</keyword>